<dbReference type="OrthoDB" id="197206at2759"/>
<dbReference type="SUPFAM" id="SSF52374">
    <property type="entry name" value="Nucleotidylyl transferase"/>
    <property type="match status" value="1"/>
</dbReference>
<dbReference type="Gene3D" id="3.40.50.620">
    <property type="entry name" value="HUPs"/>
    <property type="match status" value="1"/>
</dbReference>
<proteinExistence type="predicted"/>
<dbReference type="AlphaFoldDB" id="A0A368F8W5"/>
<dbReference type="EMBL" id="JOJR01004283">
    <property type="protein sequence ID" value="RCN27370.1"/>
    <property type="molecule type" value="Genomic_DNA"/>
</dbReference>
<dbReference type="Proteomes" id="UP000252519">
    <property type="component" value="Unassembled WGS sequence"/>
</dbReference>
<evidence type="ECO:0000313" key="1">
    <source>
        <dbReference type="EMBL" id="RCN27370.1"/>
    </source>
</evidence>
<name>A0A368F8W5_ANCCA</name>
<organism evidence="1 2">
    <name type="scientific">Ancylostoma caninum</name>
    <name type="common">Dog hookworm</name>
    <dbReference type="NCBI Taxonomy" id="29170"/>
    <lineage>
        <taxon>Eukaryota</taxon>
        <taxon>Metazoa</taxon>
        <taxon>Ecdysozoa</taxon>
        <taxon>Nematoda</taxon>
        <taxon>Chromadorea</taxon>
        <taxon>Rhabditida</taxon>
        <taxon>Rhabditina</taxon>
        <taxon>Rhabditomorpha</taxon>
        <taxon>Strongyloidea</taxon>
        <taxon>Ancylostomatidae</taxon>
        <taxon>Ancylostomatinae</taxon>
        <taxon>Ancylostoma</taxon>
    </lineage>
</organism>
<reference evidence="1 2" key="1">
    <citation type="submission" date="2014-10" db="EMBL/GenBank/DDBJ databases">
        <title>Draft genome of the hookworm Ancylostoma caninum.</title>
        <authorList>
            <person name="Mitreva M."/>
        </authorList>
    </citation>
    <scope>NUCLEOTIDE SEQUENCE [LARGE SCALE GENOMIC DNA]</scope>
    <source>
        <strain evidence="1 2">Baltimore</strain>
    </source>
</reference>
<keyword evidence="2" id="KW-1185">Reference proteome</keyword>
<dbReference type="STRING" id="29170.A0A368F8W5"/>
<accession>A0A368F8W5</accession>
<gene>
    <name evidence="1" type="ORF">ANCCAN_26895</name>
</gene>
<sequence>MQIADKDTETIKNIIGQDQVVLNDDYALRSCISEGKRIRVTFTIHPKGRFHLGFIMGLLKMKSIISSGIDIDGIVLISDTEAFLDNEKLAWTTRDDRSEYFFQLCSAFIERLDLKGKVRAVKSSTLESIFSSDYVLNMYKMASAVTRDETSVCEGTTLAGNLVPLFYALNHHLVGTDVAIIGEDYIPIATLATKVYYILADYIFFSGSKR</sequence>
<dbReference type="InterPro" id="IPR014729">
    <property type="entry name" value="Rossmann-like_a/b/a_fold"/>
</dbReference>
<comment type="caution">
    <text evidence="1">The sequence shown here is derived from an EMBL/GenBank/DDBJ whole genome shotgun (WGS) entry which is preliminary data.</text>
</comment>
<evidence type="ECO:0000313" key="2">
    <source>
        <dbReference type="Proteomes" id="UP000252519"/>
    </source>
</evidence>
<protein>
    <submittedName>
        <fullName evidence="1">Uncharacterized protein</fullName>
    </submittedName>
</protein>